<dbReference type="Pfam" id="PF14332">
    <property type="entry name" value="DUF4388"/>
    <property type="match status" value="1"/>
</dbReference>
<evidence type="ECO:0000259" key="1">
    <source>
        <dbReference type="Pfam" id="PF14332"/>
    </source>
</evidence>
<sequence length="251" mass="27809">MTNILTIMADPVRTAMYDTLARRAGVHLISAEGALHALTQLERTPVDAIICDAQMDEMTGEEFRAVTEQESHTSGVPVFILPDSEAVAGQASLSMPAYTGPELLSLVLTHLEIDEKRFPVPMNPAQSPQLQGDLDAFTLTEFLNWVAEMKFNGHWIITLKDEASAERSAHLFMQNGNIVYVEFGGLIGKGALFSLLRSIERYSTTFRFYKTDLTLPVRSENLKLSTPRLLMELAVAMDNLTASGPQHRNLN</sequence>
<evidence type="ECO:0000313" key="3">
    <source>
        <dbReference type="Proteomes" id="UP001595748"/>
    </source>
</evidence>
<dbReference type="Gene3D" id="3.40.50.2300">
    <property type="match status" value="1"/>
</dbReference>
<dbReference type="EMBL" id="JBHRZF010000212">
    <property type="protein sequence ID" value="MFC3862717.1"/>
    <property type="molecule type" value="Genomic_DNA"/>
</dbReference>
<feature type="domain" description="PatA-like N-terminal" evidence="1">
    <location>
        <begin position="131"/>
        <end position="239"/>
    </location>
</feature>
<dbReference type="RefSeq" id="WP_380080657.1">
    <property type="nucleotide sequence ID" value="NZ_JBHRZF010000212.1"/>
</dbReference>
<accession>A0ABV8AAF2</accession>
<evidence type="ECO:0000313" key="2">
    <source>
        <dbReference type="EMBL" id="MFC3862717.1"/>
    </source>
</evidence>
<keyword evidence="3" id="KW-1185">Reference proteome</keyword>
<dbReference type="InterPro" id="IPR011006">
    <property type="entry name" value="CheY-like_superfamily"/>
</dbReference>
<dbReference type="InterPro" id="IPR025497">
    <property type="entry name" value="PatA-like_N"/>
</dbReference>
<proteinExistence type="predicted"/>
<organism evidence="2 3">
    <name type="scientific">Deinococcus antarcticus</name>
    <dbReference type="NCBI Taxonomy" id="1298767"/>
    <lineage>
        <taxon>Bacteria</taxon>
        <taxon>Thermotogati</taxon>
        <taxon>Deinococcota</taxon>
        <taxon>Deinococci</taxon>
        <taxon>Deinococcales</taxon>
        <taxon>Deinococcaceae</taxon>
        <taxon>Deinococcus</taxon>
    </lineage>
</organism>
<dbReference type="SUPFAM" id="SSF52172">
    <property type="entry name" value="CheY-like"/>
    <property type="match status" value="1"/>
</dbReference>
<comment type="caution">
    <text evidence="2">The sequence shown here is derived from an EMBL/GenBank/DDBJ whole genome shotgun (WGS) entry which is preliminary data.</text>
</comment>
<dbReference type="Proteomes" id="UP001595748">
    <property type="component" value="Unassembled WGS sequence"/>
</dbReference>
<gene>
    <name evidence="2" type="ORF">ACFOPQ_18280</name>
</gene>
<reference evidence="3" key="1">
    <citation type="journal article" date="2019" name="Int. J. Syst. Evol. Microbiol.">
        <title>The Global Catalogue of Microorganisms (GCM) 10K type strain sequencing project: providing services to taxonomists for standard genome sequencing and annotation.</title>
        <authorList>
            <consortium name="The Broad Institute Genomics Platform"/>
            <consortium name="The Broad Institute Genome Sequencing Center for Infectious Disease"/>
            <person name="Wu L."/>
            <person name="Ma J."/>
        </authorList>
    </citation>
    <scope>NUCLEOTIDE SEQUENCE [LARGE SCALE GENOMIC DNA]</scope>
    <source>
        <strain evidence="3">CCTCC AB 2013263</strain>
    </source>
</reference>
<protein>
    <submittedName>
        <fullName evidence="2">DUF4388 domain-containing protein</fullName>
    </submittedName>
</protein>
<name>A0ABV8AAF2_9DEIO</name>